<proteinExistence type="predicted"/>
<dbReference type="Proteomes" id="UP000011744">
    <property type="component" value="Unassembled WGS sequence"/>
</dbReference>
<reference evidence="1 2" key="1">
    <citation type="journal article" date="2014" name="Genome Announc.">
        <title>Draft Genome Sequence of Magnetospirillum sp. Strain SO-1, a Freshwater Magnetotactic Bacterium Isolated from the Ol'khovka River, Russia.</title>
        <authorList>
            <person name="Grouzdev D.S."/>
            <person name="Dziuba M.V."/>
            <person name="Sukhacheva M.S."/>
            <person name="Mardanov A.V."/>
            <person name="Beletskiy A.V."/>
            <person name="Kuznetsov B.B."/>
            <person name="Skryabin K.G."/>
        </authorList>
    </citation>
    <scope>NUCLEOTIDE SEQUENCE [LARGE SCALE GENOMIC DNA]</scope>
    <source>
        <strain evidence="1 2">SO-1</strain>
    </source>
</reference>
<dbReference type="AlphaFoldDB" id="M2Z5Y5"/>
<dbReference type="STRING" id="1244869.H261_11869"/>
<protein>
    <submittedName>
        <fullName evidence="1">Uncharacterized protein</fullName>
    </submittedName>
</protein>
<keyword evidence="2" id="KW-1185">Reference proteome</keyword>
<evidence type="ECO:0000313" key="1">
    <source>
        <dbReference type="EMBL" id="EME69730.1"/>
    </source>
</evidence>
<evidence type="ECO:0000313" key="2">
    <source>
        <dbReference type="Proteomes" id="UP000011744"/>
    </source>
</evidence>
<name>M2Z5Y5_9PROT</name>
<sequence>MSDTADEAQAREERFRAESLVRAGIKPRPLVIPPPHYADDTALADADGHVLDKEGR</sequence>
<accession>M2Z5Y5</accession>
<dbReference type="RefSeq" id="WP_008617716.1">
    <property type="nucleotide sequence ID" value="NZ_AONQ01000028.1"/>
</dbReference>
<comment type="caution">
    <text evidence="1">The sequence shown here is derived from an EMBL/GenBank/DDBJ whole genome shotgun (WGS) entry which is preliminary data.</text>
</comment>
<gene>
    <name evidence="1" type="ORF">H261_11869</name>
</gene>
<dbReference type="EMBL" id="AONQ01000028">
    <property type="protein sequence ID" value="EME69730.1"/>
    <property type="molecule type" value="Genomic_DNA"/>
</dbReference>
<organism evidence="1 2">
    <name type="scientific">Paramagnetospirillum caucaseum</name>
    <dbReference type="NCBI Taxonomy" id="1244869"/>
    <lineage>
        <taxon>Bacteria</taxon>
        <taxon>Pseudomonadati</taxon>
        <taxon>Pseudomonadota</taxon>
        <taxon>Alphaproteobacteria</taxon>
        <taxon>Rhodospirillales</taxon>
        <taxon>Magnetospirillaceae</taxon>
        <taxon>Paramagnetospirillum</taxon>
    </lineage>
</organism>
<dbReference type="PATRIC" id="fig|1244869.3.peg.2391"/>